<sequence length="460" mass="49232">MTQSFGLTTTARLALLQRLAKRRAHQDEARAGQGHNGGGHAEGHGAGREGRGHGTRSRFADLPGMRDFALMQTAVEALSLESPFFRPHAGVAGARTTIGNSRYLNFSSYNYLGLNGDPRVTGAAKAAIDRYGVSPSASRLVSGERPVHAELESLLAENYGAEAALCMVSGHATNVTVIGHLMGARDVIVHDAAIHNSCTEGARLSGARRIPFAHNDWRAAERALEGARRAAGRALLVIEGHYSMDGDVPDLARFVEIARRHDAWLMVDEAHSLGVLGPTGRGIFEAQGVDPAGVDIWMGTLSKTLSGCGGFIAAQRDLIEWLRHTAPGFVYSVGLPPNLAAAASESLRIMRAEPWRVEKLQHNARHFRDRARAMGFDTGSSEGHAIVPVITGSSVKAARLSVAMFERGVNVQPIVFPAVPEQSARLRFFLCAEHETADLDRALEALADAMASLSPLEVPG</sequence>
<accession>A0A1L7ABF7</accession>
<protein>
    <submittedName>
        <fullName evidence="5">8-amino-7-oxononanoate synthase</fullName>
    </submittedName>
</protein>
<feature type="region of interest" description="Disordered" evidence="3">
    <location>
        <begin position="22"/>
        <end position="58"/>
    </location>
</feature>
<evidence type="ECO:0000256" key="3">
    <source>
        <dbReference type="SAM" id="MobiDB-lite"/>
    </source>
</evidence>
<dbReference type="InterPro" id="IPR015424">
    <property type="entry name" value="PyrdxlP-dep_Trfase"/>
</dbReference>
<dbReference type="InterPro" id="IPR050087">
    <property type="entry name" value="AON_synthase_class-II"/>
</dbReference>
<dbReference type="InterPro" id="IPR015422">
    <property type="entry name" value="PyrdxlP-dep_Trfase_small"/>
</dbReference>
<dbReference type="KEGG" id="rgi:RGI145_01830"/>
<evidence type="ECO:0000313" key="6">
    <source>
        <dbReference type="Proteomes" id="UP000185494"/>
    </source>
</evidence>
<feature type="compositionally biased region" description="Basic and acidic residues" evidence="3">
    <location>
        <begin position="41"/>
        <end position="52"/>
    </location>
</feature>
<comment type="cofactor">
    <cofactor evidence="1">
        <name>pyridoxal 5'-phosphate</name>
        <dbReference type="ChEBI" id="CHEBI:597326"/>
    </cofactor>
</comment>
<dbReference type="CDD" id="cd06454">
    <property type="entry name" value="KBL_like"/>
    <property type="match status" value="1"/>
</dbReference>
<proteinExistence type="predicted"/>
<evidence type="ECO:0000256" key="1">
    <source>
        <dbReference type="ARBA" id="ARBA00001933"/>
    </source>
</evidence>
<dbReference type="EMBL" id="CP015583">
    <property type="protein sequence ID" value="APT56040.1"/>
    <property type="molecule type" value="Genomic_DNA"/>
</dbReference>
<dbReference type="Gene3D" id="3.90.1150.10">
    <property type="entry name" value="Aspartate Aminotransferase, domain 1"/>
    <property type="match status" value="1"/>
</dbReference>
<dbReference type="InterPro" id="IPR015421">
    <property type="entry name" value="PyrdxlP-dep_Trfase_major"/>
</dbReference>
<evidence type="ECO:0000313" key="5">
    <source>
        <dbReference type="EMBL" id="APT56040.1"/>
    </source>
</evidence>
<keyword evidence="2" id="KW-0808">Transferase</keyword>
<gene>
    <name evidence="5" type="ORF">RGI145_01830</name>
</gene>
<dbReference type="SUPFAM" id="SSF53383">
    <property type="entry name" value="PLP-dependent transferases"/>
    <property type="match status" value="1"/>
</dbReference>
<dbReference type="PANTHER" id="PTHR13693">
    <property type="entry name" value="CLASS II AMINOTRANSFERASE/8-AMINO-7-OXONONANOATE SYNTHASE"/>
    <property type="match status" value="1"/>
</dbReference>
<dbReference type="InterPro" id="IPR004839">
    <property type="entry name" value="Aminotransferase_I/II_large"/>
</dbReference>
<dbReference type="STRING" id="257708.RGI145_01830"/>
<evidence type="ECO:0000256" key="2">
    <source>
        <dbReference type="ARBA" id="ARBA00022679"/>
    </source>
</evidence>
<reference evidence="5 6" key="1">
    <citation type="submission" date="2016-05" db="EMBL/GenBank/DDBJ databases">
        <title>Complete Genome and Methylome Analysis of Psychrotrophic Bacterial Isolates from Antarctic Lake Untersee.</title>
        <authorList>
            <person name="Fomenkov A."/>
            <person name="Akimov V.N."/>
            <person name="Vasilyeva L.V."/>
            <person name="Andersen D."/>
            <person name="Vincze T."/>
            <person name="Roberts R.J."/>
        </authorList>
    </citation>
    <scope>NUCLEOTIDE SEQUENCE [LARGE SCALE GENOMIC DNA]</scope>
    <source>
        <strain evidence="5 6">U14-5</strain>
    </source>
</reference>
<evidence type="ECO:0000259" key="4">
    <source>
        <dbReference type="Pfam" id="PF00155"/>
    </source>
</evidence>
<dbReference type="PANTHER" id="PTHR13693:SF3">
    <property type="entry name" value="LD36009P"/>
    <property type="match status" value="1"/>
</dbReference>
<dbReference type="RefSeq" id="WP_075796996.1">
    <property type="nucleotide sequence ID" value="NZ_CP015583.1"/>
</dbReference>
<dbReference type="GO" id="GO:0030170">
    <property type="term" value="F:pyridoxal phosphate binding"/>
    <property type="evidence" value="ECO:0007669"/>
    <property type="project" value="InterPro"/>
</dbReference>
<dbReference type="GO" id="GO:0016740">
    <property type="term" value="F:transferase activity"/>
    <property type="evidence" value="ECO:0007669"/>
    <property type="project" value="UniProtKB-KW"/>
</dbReference>
<dbReference type="Pfam" id="PF00155">
    <property type="entry name" value="Aminotran_1_2"/>
    <property type="match status" value="1"/>
</dbReference>
<dbReference type="AlphaFoldDB" id="A0A1L7ABF7"/>
<name>A0A1L7ABF7_9PROT</name>
<organism evidence="5 6">
    <name type="scientific">Roseomonas gilardii</name>
    <dbReference type="NCBI Taxonomy" id="257708"/>
    <lineage>
        <taxon>Bacteria</taxon>
        <taxon>Pseudomonadati</taxon>
        <taxon>Pseudomonadota</taxon>
        <taxon>Alphaproteobacteria</taxon>
        <taxon>Acetobacterales</taxon>
        <taxon>Roseomonadaceae</taxon>
        <taxon>Roseomonas</taxon>
    </lineage>
</organism>
<dbReference type="Proteomes" id="UP000185494">
    <property type="component" value="Chromosome 1"/>
</dbReference>
<dbReference type="Gene3D" id="3.40.640.10">
    <property type="entry name" value="Type I PLP-dependent aspartate aminotransferase-like (Major domain)"/>
    <property type="match status" value="1"/>
</dbReference>
<dbReference type="eggNOG" id="COG0156">
    <property type="taxonomic scope" value="Bacteria"/>
</dbReference>
<feature type="domain" description="Aminotransferase class I/classII large" evidence="4">
    <location>
        <begin position="103"/>
        <end position="446"/>
    </location>
</feature>